<organism evidence="10 11">
    <name type="scientific">Phenylobacterium conjunctum</name>
    <dbReference type="NCBI Taxonomy" id="1298959"/>
    <lineage>
        <taxon>Bacteria</taxon>
        <taxon>Pseudomonadati</taxon>
        <taxon>Pseudomonadota</taxon>
        <taxon>Alphaproteobacteria</taxon>
        <taxon>Caulobacterales</taxon>
        <taxon>Caulobacteraceae</taxon>
        <taxon>Phenylobacterium</taxon>
    </lineage>
</organism>
<feature type="binding site" evidence="7">
    <location>
        <position position="191"/>
    </location>
    <ligand>
        <name>substrate</name>
    </ligand>
</feature>
<evidence type="ECO:0000256" key="1">
    <source>
        <dbReference type="ARBA" id="ARBA00004937"/>
    </source>
</evidence>
<feature type="binding site" evidence="7">
    <location>
        <position position="187"/>
    </location>
    <ligand>
        <name>substrate</name>
    </ligand>
</feature>
<feature type="domain" description="Glucose-6-phosphate dehydrogenase C-terminal" evidence="9">
    <location>
        <begin position="199"/>
        <end position="500"/>
    </location>
</feature>
<evidence type="ECO:0000313" key="10">
    <source>
        <dbReference type="EMBL" id="MFD1192415.1"/>
    </source>
</evidence>
<dbReference type="Pfam" id="PF00479">
    <property type="entry name" value="G6PD_N"/>
    <property type="match status" value="1"/>
</dbReference>
<evidence type="ECO:0000256" key="2">
    <source>
        <dbReference type="ARBA" id="ARBA00009975"/>
    </source>
</evidence>
<dbReference type="Proteomes" id="UP001597216">
    <property type="component" value="Unassembled WGS sequence"/>
</dbReference>
<evidence type="ECO:0000256" key="4">
    <source>
        <dbReference type="ARBA" id="ARBA00022857"/>
    </source>
</evidence>
<evidence type="ECO:0000259" key="8">
    <source>
        <dbReference type="Pfam" id="PF00479"/>
    </source>
</evidence>
<gene>
    <name evidence="7 10" type="primary">zwf</name>
    <name evidence="10" type="ORF">ACFQ27_17635</name>
</gene>
<dbReference type="SUPFAM" id="SSF55347">
    <property type="entry name" value="Glyceraldehyde-3-phosphate dehydrogenase-like, C-terminal domain"/>
    <property type="match status" value="1"/>
</dbReference>
<sequence length="501" mass="55229">MRDLDPPLTLGELVADLPKSDVIVLFGGTGDLAQRMLFPSLYFLDADGFLPEGFRVIATARADMDAEDFRAQVHDAVARRAGGHPDRTVWNRFAARLTYVGADATTKAGAAELKAAVGDATAPMFFLALSPSLFGRVCKALGDSGLATPDSRIVLEKPVGRDLASSRAINEEVAEVFSEDRVFRIDHYLGKETVQNLIALRFANTLFEPLWNNLTIDHVQITVAETEGVGDRWPYYDEYGALRDMLQNHMLQLLCLVAMEPPADMDPDSVRNEKVKVLRSLRPFTRAEVAANSVRGQYTPGVVGGKEVSGYEAERGQKSDTETFAALRVDIDNWRWAGVPFFLRTGKRLPERRTQIVIQFKGVPHSIFGATAQADMVANQLIIDLQPDEDIELVLMNKAPGISQEGMRLQSLPLSLSLLKAYSGPGARRRIAYERLFLDVISGNSTLFVRRDEVEQAWTWVDGVAAAWAESGMAPKPYAAGSWGPAGAFALIERSERAWKD</sequence>
<keyword evidence="3 7" id="KW-0313">Glucose metabolism</keyword>
<feature type="binding site" evidence="7">
    <location>
        <position position="347"/>
    </location>
    <ligand>
        <name>substrate</name>
    </ligand>
</feature>
<dbReference type="SUPFAM" id="SSF51735">
    <property type="entry name" value="NAD(P)-binding Rossmann-fold domains"/>
    <property type="match status" value="1"/>
</dbReference>
<comment type="caution">
    <text evidence="7">Lacks conserved residue(s) required for the propagation of feature annotation.</text>
</comment>
<dbReference type="PIRSF" id="PIRSF000110">
    <property type="entry name" value="G6PD"/>
    <property type="match status" value="1"/>
</dbReference>
<keyword evidence="5 7" id="KW-0560">Oxidoreductase</keyword>
<evidence type="ECO:0000256" key="3">
    <source>
        <dbReference type="ARBA" id="ARBA00022526"/>
    </source>
</evidence>
<dbReference type="PANTHER" id="PTHR23429:SF0">
    <property type="entry name" value="GLUCOSE-6-PHOSPHATE 1-DEHYDROGENASE"/>
    <property type="match status" value="1"/>
</dbReference>
<evidence type="ECO:0000256" key="5">
    <source>
        <dbReference type="ARBA" id="ARBA00023002"/>
    </source>
</evidence>
<evidence type="ECO:0000313" key="11">
    <source>
        <dbReference type="Proteomes" id="UP001597216"/>
    </source>
</evidence>
<feature type="binding site" evidence="7">
    <location>
        <position position="225"/>
    </location>
    <ligand>
        <name>substrate</name>
    </ligand>
</feature>
<accession>A0ABW3T6S7</accession>
<feature type="binding site" evidence="7">
    <location>
        <position position="244"/>
    </location>
    <ligand>
        <name>substrate</name>
    </ligand>
</feature>
<feature type="binding site" evidence="7">
    <location>
        <position position="61"/>
    </location>
    <ligand>
        <name>NADP(+)</name>
        <dbReference type="ChEBI" id="CHEBI:58349"/>
    </ligand>
</feature>
<keyword evidence="4 7" id="KW-0521">NADP</keyword>
<dbReference type="PANTHER" id="PTHR23429">
    <property type="entry name" value="GLUCOSE-6-PHOSPHATE 1-DEHYDROGENASE G6PD"/>
    <property type="match status" value="1"/>
</dbReference>
<comment type="function">
    <text evidence="7">Catalyzes the oxidation of glucose 6-phosphate to 6-phosphogluconolactone.</text>
</comment>
<dbReference type="NCBIfam" id="TIGR00871">
    <property type="entry name" value="zwf"/>
    <property type="match status" value="1"/>
</dbReference>
<keyword evidence="11" id="KW-1185">Reference proteome</keyword>
<evidence type="ECO:0000256" key="7">
    <source>
        <dbReference type="HAMAP-Rule" id="MF_00966"/>
    </source>
</evidence>
<evidence type="ECO:0000259" key="9">
    <source>
        <dbReference type="Pfam" id="PF02781"/>
    </source>
</evidence>
<dbReference type="EMBL" id="JBHTLQ010000056">
    <property type="protein sequence ID" value="MFD1192415.1"/>
    <property type="molecule type" value="Genomic_DNA"/>
</dbReference>
<feature type="binding site" evidence="7">
    <location>
        <position position="157"/>
    </location>
    <ligand>
        <name>NADP(+)</name>
        <dbReference type="ChEBI" id="CHEBI:58349"/>
    </ligand>
</feature>
<comment type="similarity">
    <text evidence="2 7">Belongs to the glucose-6-phosphate dehydrogenase family.</text>
</comment>
<dbReference type="EC" id="1.1.1.49" evidence="7"/>
<dbReference type="Gene3D" id="3.40.50.720">
    <property type="entry name" value="NAD(P)-binding Rossmann-like Domain"/>
    <property type="match status" value="1"/>
</dbReference>
<dbReference type="InterPro" id="IPR019796">
    <property type="entry name" value="G6P_DH_AS"/>
</dbReference>
<protein>
    <recommendedName>
        <fullName evidence="7">Glucose-6-phosphate 1-dehydrogenase</fullName>
        <shortName evidence="7">G6PD</shortName>
        <ecNumber evidence="7">1.1.1.49</ecNumber>
    </recommendedName>
</protein>
<comment type="catalytic activity">
    <reaction evidence="7">
        <text>D-glucose 6-phosphate + NADP(+) = 6-phospho-D-glucono-1,5-lactone + NADPH + H(+)</text>
        <dbReference type="Rhea" id="RHEA:15841"/>
        <dbReference type="ChEBI" id="CHEBI:15378"/>
        <dbReference type="ChEBI" id="CHEBI:57783"/>
        <dbReference type="ChEBI" id="CHEBI:57955"/>
        <dbReference type="ChEBI" id="CHEBI:58349"/>
        <dbReference type="ChEBI" id="CHEBI:61548"/>
        <dbReference type="EC" id="1.1.1.49"/>
    </reaction>
</comment>
<dbReference type="InterPro" id="IPR036291">
    <property type="entry name" value="NAD(P)-bd_dom_sf"/>
</dbReference>
<dbReference type="InterPro" id="IPR022674">
    <property type="entry name" value="G6P_DH_NAD-bd"/>
</dbReference>
<comment type="caution">
    <text evidence="10">The sequence shown here is derived from an EMBL/GenBank/DDBJ whole genome shotgun (WGS) entry which is preliminary data.</text>
</comment>
<dbReference type="GO" id="GO:0004345">
    <property type="term" value="F:glucose-6-phosphate dehydrogenase activity"/>
    <property type="evidence" value="ECO:0007669"/>
    <property type="project" value="UniProtKB-EC"/>
</dbReference>
<dbReference type="PROSITE" id="PS00069">
    <property type="entry name" value="G6P_DEHYDROGENASE"/>
    <property type="match status" value="1"/>
</dbReference>
<dbReference type="NCBIfam" id="NF009492">
    <property type="entry name" value="PRK12853.1-3"/>
    <property type="match status" value="1"/>
</dbReference>
<dbReference type="HAMAP" id="MF_00966">
    <property type="entry name" value="G6PD"/>
    <property type="match status" value="1"/>
</dbReference>
<dbReference type="RefSeq" id="WP_374343530.1">
    <property type="nucleotide sequence ID" value="NZ_JBHTLQ010000056.1"/>
</dbReference>
<dbReference type="InterPro" id="IPR022675">
    <property type="entry name" value="G6P_DH_C"/>
</dbReference>
<feature type="active site" description="Proton acceptor" evidence="7">
    <location>
        <position position="249"/>
    </location>
</feature>
<dbReference type="PRINTS" id="PR00079">
    <property type="entry name" value="G6PDHDRGNASE"/>
</dbReference>
<dbReference type="Pfam" id="PF02781">
    <property type="entry name" value="G6PD_C"/>
    <property type="match status" value="1"/>
</dbReference>
<feature type="domain" description="Glucose-6-phosphate dehydrogenase NAD-binding" evidence="8">
    <location>
        <begin position="24"/>
        <end position="196"/>
    </location>
</feature>
<proteinExistence type="inferred from homology"/>
<name>A0ABW3T6S7_9CAUL</name>
<evidence type="ECO:0000256" key="6">
    <source>
        <dbReference type="ARBA" id="ARBA00023277"/>
    </source>
</evidence>
<keyword evidence="6 7" id="KW-0119">Carbohydrate metabolism</keyword>
<comment type="pathway">
    <text evidence="1 7">Carbohydrate degradation; pentose phosphate pathway; D-ribulose 5-phosphate from D-glucose 6-phosphate (oxidative stage): step 1/3.</text>
</comment>
<reference evidence="11" key="1">
    <citation type="journal article" date="2019" name="Int. J. Syst. Evol. Microbiol.">
        <title>The Global Catalogue of Microorganisms (GCM) 10K type strain sequencing project: providing services to taxonomists for standard genome sequencing and annotation.</title>
        <authorList>
            <consortium name="The Broad Institute Genomics Platform"/>
            <consortium name="The Broad Institute Genome Sequencing Center for Infectious Disease"/>
            <person name="Wu L."/>
            <person name="Ma J."/>
        </authorList>
    </citation>
    <scope>NUCLEOTIDE SEQUENCE [LARGE SCALE GENOMIC DNA]</scope>
    <source>
        <strain evidence="11">CCUG 55074</strain>
    </source>
</reference>
<dbReference type="Gene3D" id="3.30.360.10">
    <property type="entry name" value="Dihydrodipicolinate Reductase, domain 2"/>
    <property type="match status" value="1"/>
</dbReference>
<dbReference type="InterPro" id="IPR001282">
    <property type="entry name" value="G6P_DH"/>
</dbReference>